<feature type="compositionally biased region" description="Low complexity" evidence="1">
    <location>
        <begin position="223"/>
        <end position="244"/>
    </location>
</feature>
<protein>
    <submittedName>
        <fullName evidence="2">DUF2076 family protein</fullName>
    </submittedName>
</protein>
<feature type="region of interest" description="Disordered" evidence="1">
    <location>
        <begin position="94"/>
        <end position="154"/>
    </location>
</feature>
<organism evidence="2 3">
    <name type="scientific">Acetobacter conturbans</name>
    <dbReference type="NCBI Taxonomy" id="1737472"/>
    <lineage>
        <taxon>Bacteria</taxon>
        <taxon>Pseudomonadati</taxon>
        <taxon>Pseudomonadota</taxon>
        <taxon>Alphaproteobacteria</taxon>
        <taxon>Acetobacterales</taxon>
        <taxon>Acetobacteraceae</taxon>
        <taxon>Acetobacter</taxon>
    </lineage>
</organism>
<dbReference type="RefSeq" id="WP_173570472.1">
    <property type="nucleotide sequence ID" value="NZ_WOSY01000009.1"/>
</dbReference>
<feature type="compositionally biased region" description="Low complexity" evidence="1">
    <location>
        <begin position="130"/>
        <end position="140"/>
    </location>
</feature>
<evidence type="ECO:0000256" key="1">
    <source>
        <dbReference type="SAM" id="MobiDB-lite"/>
    </source>
</evidence>
<dbReference type="EMBL" id="WOSY01000009">
    <property type="protein sequence ID" value="NHN89163.1"/>
    <property type="molecule type" value="Genomic_DNA"/>
</dbReference>
<comment type="caution">
    <text evidence="2">The sequence shown here is derived from an EMBL/GenBank/DDBJ whole genome shotgun (WGS) entry which is preliminary data.</text>
</comment>
<sequence>MNDQERDLISKFIARVGGGAPQAGFGSVPATTPSLPPIDPEADRFIADNFQKYPDARYRITQMAVVQEAGLIEAQNRIRELQFQLQQSQQALQQAQQSKGSSGGFLGGLFGGGQQRAQAAPPPGWGGQQGYAQQPQQPQMQPLPPGFQPGMFRQGGSGFLGSALTTAAGVAGGMMAANALEGLFSDHHGVGGDAAGGWGAGAGAPGETVVNNYYGDGAGAAAGGSDPFAGAGTSADPGFDAGGNDSWGGGDGGGGDWGGGDDQSF</sequence>
<evidence type="ECO:0000313" key="3">
    <source>
        <dbReference type="Proteomes" id="UP000631653"/>
    </source>
</evidence>
<feature type="compositionally biased region" description="Gly residues" evidence="1">
    <location>
        <begin position="245"/>
        <end position="265"/>
    </location>
</feature>
<name>A0ABX0K4C4_9PROT</name>
<feature type="compositionally biased region" description="Gly residues" evidence="1">
    <location>
        <begin position="101"/>
        <end position="114"/>
    </location>
</feature>
<accession>A0ABX0K4C4</accession>
<reference evidence="2 3" key="1">
    <citation type="journal article" date="2020" name="Int. J. Syst. Evol. Microbiol.">
        <title>Novel acetic acid bacteria from cider fermentations: Acetobacter conturbans sp. nov. and Acetobacter fallax sp. nov.</title>
        <authorList>
            <person name="Sombolestani A.S."/>
            <person name="Cleenwerck I."/>
            <person name="Cnockaert M."/>
            <person name="Borremans W."/>
            <person name="Wieme A.D."/>
            <person name="De Vuyst L."/>
            <person name="Vandamme P."/>
        </authorList>
    </citation>
    <scope>NUCLEOTIDE SEQUENCE [LARGE SCALE GENOMIC DNA]</scope>
    <source>
        <strain evidence="2 3">LMG 1627</strain>
    </source>
</reference>
<evidence type="ECO:0000313" key="2">
    <source>
        <dbReference type="EMBL" id="NHN89163.1"/>
    </source>
</evidence>
<keyword evidence="3" id="KW-1185">Reference proteome</keyword>
<feature type="region of interest" description="Disordered" evidence="1">
    <location>
        <begin position="221"/>
        <end position="265"/>
    </location>
</feature>
<dbReference type="InterPro" id="IPR018648">
    <property type="entry name" value="DUF2076"/>
</dbReference>
<dbReference type="Pfam" id="PF09849">
    <property type="entry name" value="DUF2076"/>
    <property type="match status" value="1"/>
</dbReference>
<dbReference type="Proteomes" id="UP000631653">
    <property type="component" value="Unassembled WGS sequence"/>
</dbReference>
<gene>
    <name evidence="2" type="ORF">GOB81_11055</name>
</gene>
<proteinExistence type="predicted"/>